<comment type="subcellular location">
    <subcellularLocation>
        <location evidence="1">Membrane</location>
        <topology evidence="1">Multi-pass membrane protein</topology>
    </subcellularLocation>
</comment>
<dbReference type="InterPro" id="IPR018247">
    <property type="entry name" value="EF_Hand_1_Ca_BS"/>
</dbReference>
<dbReference type="Pfam" id="PF00924">
    <property type="entry name" value="MS_channel_2nd"/>
    <property type="match status" value="1"/>
</dbReference>
<evidence type="ECO:0000256" key="2">
    <source>
        <dbReference type="ARBA" id="ARBA00008017"/>
    </source>
</evidence>
<dbReference type="PROSITE" id="PS00018">
    <property type="entry name" value="EF_HAND_1"/>
    <property type="match status" value="1"/>
</dbReference>
<comment type="similarity">
    <text evidence="2">Belongs to the MscS (TC 1.A.23) family.</text>
</comment>
<dbReference type="EMBL" id="CAJNJA010084953">
    <property type="protein sequence ID" value="CAE7937863.1"/>
    <property type="molecule type" value="Genomic_DNA"/>
</dbReference>
<dbReference type="InterPro" id="IPR006685">
    <property type="entry name" value="MscS_channel_2nd"/>
</dbReference>
<dbReference type="SUPFAM" id="SSF50182">
    <property type="entry name" value="Sm-like ribonucleoproteins"/>
    <property type="match status" value="1"/>
</dbReference>
<dbReference type="AlphaFoldDB" id="A0A813C0M2"/>
<dbReference type="PANTHER" id="PTHR30566:SF5">
    <property type="entry name" value="MECHANOSENSITIVE ION CHANNEL PROTEIN 1, MITOCHONDRIAL-RELATED"/>
    <property type="match status" value="1"/>
</dbReference>
<dbReference type="InterPro" id="IPR023408">
    <property type="entry name" value="MscS_beta-dom_sf"/>
</dbReference>
<dbReference type="InterPro" id="IPR010920">
    <property type="entry name" value="LSM_dom_sf"/>
</dbReference>
<protein>
    <recommendedName>
        <fullName evidence="6">Mechanosensitive ion channel MscS domain-containing protein</fullName>
    </recommendedName>
</protein>
<dbReference type="InterPro" id="IPR011014">
    <property type="entry name" value="MscS_channel_TM-2"/>
</dbReference>
<evidence type="ECO:0000256" key="5">
    <source>
        <dbReference type="ARBA" id="ARBA00023136"/>
    </source>
</evidence>
<dbReference type="PANTHER" id="PTHR30566">
    <property type="entry name" value="YNAI-RELATED MECHANOSENSITIVE ION CHANNEL"/>
    <property type="match status" value="1"/>
</dbReference>
<sequence length="404" mass="44480">LLLGFSRAFLAFSAVNFGARVLPKTWSLDLSKSEPYLSLGSGSNDVPPQPCEPKKISIGFAMAHLFRRMILDANGDGRVTADEVFSFVFRLSRQILGAAMSSIVGYQVLKLKRPPKVAVPATSSSTFWPVRFWCRMMYALQNPREAKSRLLARRVMLVSRVTDVVVVVCAMLWPWLAIAGLRPQVVLALGGVGGLAVGLAARNVVGNLIAGALIQLNRPFVEGDEIRLGNDKMVGMVEEIGPINTHLNGLDGMLVHIPNQNLLKDYVVNKTLKDFRPIREEVRVLTDMRKLPELVESLQNLLLAHEGLLQEEEVRKLKDLRGGCVKVYPPFCGFGGFDDVGAKIVIDAYTRGSISSLPFKRLKSQLLLQVSNCIIDHGAQVAFIATHDTHTSKSRNRVSPLLTC</sequence>
<proteinExistence type="inferred from homology"/>
<keyword evidence="4" id="KW-1133">Transmembrane helix</keyword>
<keyword evidence="8" id="KW-1185">Reference proteome</keyword>
<dbReference type="SUPFAM" id="SSF82861">
    <property type="entry name" value="Mechanosensitive channel protein MscS (YggB), transmembrane region"/>
    <property type="match status" value="1"/>
</dbReference>
<evidence type="ECO:0000256" key="3">
    <source>
        <dbReference type="ARBA" id="ARBA00022692"/>
    </source>
</evidence>
<accession>A0A813C0M2</accession>
<evidence type="ECO:0000256" key="1">
    <source>
        <dbReference type="ARBA" id="ARBA00004141"/>
    </source>
</evidence>
<dbReference type="Gene3D" id="1.10.287.1260">
    <property type="match status" value="1"/>
</dbReference>
<evidence type="ECO:0000313" key="8">
    <source>
        <dbReference type="Proteomes" id="UP000601435"/>
    </source>
</evidence>
<feature type="domain" description="Mechanosensitive ion channel MscS" evidence="6">
    <location>
        <begin position="203"/>
        <end position="270"/>
    </location>
</feature>
<gene>
    <name evidence="7" type="ORF">SNEC2469_LOCUS32924</name>
</gene>
<dbReference type="GO" id="GO:0055085">
    <property type="term" value="P:transmembrane transport"/>
    <property type="evidence" value="ECO:0007669"/>
    <property type="project" value="InterPro"/>
</dbReference>
<feature type="non-terminal residue" evidence="7">
    <location>
        <position position="1"/>
    </location>
</feature>
<comment type="caution">
    <text evidence="7">The sequence shown here is derived from an EMBL/GenBank/DDBJ whole genome shotgun (WGS) entry which is preliminary data.</text>
</comment>
<evidence type="ECO:0000259" key="6">
    <source>
        <dbReference type="Pfam" id="PF00924"/>
    </source>
</evidence>
<keyword evidence="3" id="KW-0812">Transmembrane</keyword>
<reference evidence="7" key="1">
    <citation type="submission" date="2021-02" db="EMBL/GenBank/DDBJ databases">
        <authorList>
            <person name="Dougan E. K."/>
            <person name="Rhodes N."/>
            <person name="Thang M."/>
            <person name="Chan C."/>
        </authorList>
    </citation>
    <scope>NUCLEOTIDE SEQUENCE</scope>
</reference>
<organism evidence="7 8">
    <name type="scientific">Symbiodinium necroappetens</name>
    <dbReference type="NCBI Taxonomy" id="1628268"/>
    <lineage>
        <taxon>Eukaryota</taxon>
        <taxon>Sar</taxon>
        <taxon>Alveolata</taxon>
        <taxon>Dinophyceae</taxon>
        <taxon>Suessiales</taxon>
        <taxon>Symbiodiniaceae</taxon>
        <taxon>Symbiodinium</taxon>
    </lineage>
</organism>
<dbReference type="OrthoDB" id="429253at2759"/>
<dbReference type="Proteomes" id="UP000601435">
    <property type="component" value="Unassembled WGS sequence"/>
</dbReference>
<keyword evidence="5" id="KW-0472">Membrane</keyword>
<name>A0A813C0M2_9DINO</name>
<evidence type="ECO:0000256" key="4">
    <source>
        <dbReference type="ARBA" id="ARBA00022989"/>
    </source>
</evidence>
<dbReference type="Gene3D" id="2.30.30.60">
    <property type="match status" value="1"/>
</dbReference>
<dbReference type="GO" id="GO:0016020">
    <property type="term" value="C:membrane"/>
    <property type="evidence" value="ECO:0007669"/>
    <property type="project" value="UniProtKB-SubCell"/>
</dbReference>
<evidence type="ECO:0000313" key="7">
    <source>
        <dbReference type="EMBL" id="CAE7937863.1"/>
    </source>
</evidence>